<protein>
    <submittedName>
        <fullName evidence="2">Uncharacterized protein</fullName>
    </submittedName>
</protein>
<gene>
    <name evidence="2" type="ORF">AVDCRST_MAG49-1737</name>
</gene>
<reference evidence="2" key="1">
    <citation type="submission" date="2020-02" db="EMBL/GenBank/DDBJ databases">
        <authorList>
            <person name="Meier V. D."/>
        </authorList>
    </citation>
    <scope>NUCLEOTIDE SEQUENCE</scope>
    <source>
        <strain evidence="2">AVDCRST_MAG49</strain>
    </source>
</reference>
<feature type="region of interest" description="Disordered" evidence="1">
    <location>
        <begin position="1"/>
        <end position="37"/>
    </location>
</feature>
<feature type="compositionally biased region" description="Low complexity" evidence="1">
    <location>
        <begin position="1"/>
        <end position="14"/>
    </location>
</feature>
<organism evidence="2">
    <name type="scientific">uncultured Thermomicrobiales bacterium</name>
    <dbReference type="NCBI Taxonomy" id="1645740"/>
    <lineage>
        <taxon>Bacteria</taxon>
        <taxon>Pseudomonadati</taxon>
        <taxon>Thermomicrobiota</taxon>
        <taxon>Thermomicrobia</taxon>
        <taxon>Thermomicrobiales</taxon>
        <taxon>environmental samples</taxon>
    </lineage>
</organism>
<dbReference type="AlphaFoldDB" id="A0A6J4UIE4"/>
<feature type="non-terminal residue" evidence="2">
    <location>
        <position position="37"/>
    </location>
</feature>
<evidence type="ECO:0000313" key="2">
    <source>
        <dbReference type="EMBL" id="CAA9550348.1"/>
    </source>
</evidence>
<proteinExistence type="predicted"/>
<feature type="non-terminal residue" evidence="2">
    <location>
        <position position="1"/>
    </location>
</feature>
<evidence type="ECO:0000256" key="1">
    <source>
        <dbReference type="SAM" id="MobiDB-lite"/>
    </source>
</evidence>
<feature type="compositionally biased region" description="Polar residues" evidence="1">
    <location>
        <begin position="26"/>
        <end position="37"/>
    </location>
</feature>
<sequence length="37" mass="3385">AIGARRGAGATPARSVAAAGDRGAFGTSNQPAGSSAV</sequence>
<accession>A0A6J4UIE4</accession>
<name>A0A6J4UIE4_9BACT</name>
<dbReference type="EMBL" id="CADCWG010000110">
    <property type="protein sequence ID" value="CAA9550348.1"/>
    <property type="molecule type" value="Genomic_DNA"/>
</dbReference>